<dbReference type="InterPro" id="IPR050275">
    <property type="entry name" value="PGM_Phosphatase"/>
</dbReference>
<dbReference type="RefSeq" id="WP_248735324.1">
    <property type="nucleotide sequence ID" value="NZ_CALBWS010000012.1"/>
</dbReference>
<reference evidence="1" key="1">
    <citation type="submission" date="2022-04" db="EMBL/GenBank/DDBJ databases">
        <authorList>
            <person name="Criscuolo A."/>
        </authorList>
    </citation>
    <scope>NUCLEOTIDE SEQUENCE</scope>
    <source>
        <strain evidence="1">CIP111895</strain>
    </source>
</reference>
<dbReference type="CDD" id="cd07067">
    <property type="entry name" value="HP_PGM_like"/>
    <property type="match status" value="1"/>
</dbReference>
<evidence type="ECO:0000313" key="2">
    <source>
        <dbReference type="Proteomes" id="UP000838308"/>
    </source>
</evidence>
<dbReference type="EC" id="5.4.2.-" evidence="1"/>
<comment type="caution">
    <text evidence="1">The sequence shown here is derived from an EMBL/GenBank/DDBJ whole genome shotgun (WGS) entry which is preliminary data.</text>
</comment>
<dbReference type="PANTHER" id="PTHR48100:SF1">
    <property type="entry name" value="HISTIDINE PHOSPHATASE FAMILY PROTEIN-RELATED"/>
    <property type="match status" value="1"/>
</dbReference>
<dbReference type="Gene3D" id="3.40.50.1240">
    <property type="entry name" value="Phosphoglycerate mutase-like"/>
    <property type="match status" value="1"/>
</dbReference>
<proteinExistence type="predicted"/>
<sequence length="211" mass="23670">MTEPKKVTLYFVRHGETQFNVERRMQGFCDSPLTEKGIAQAKAVGRGLSDIEFKAAYASESQRVVDTANHALGVRAIPLSTDARLKEMNFGVLESLLFTDINAQYGILLETLFSLKDLHLSAPEGESYVQLFSRTNVAIKEIIKKHEKEGGNILVFSHGVTIGNYLMQLMKINKYLHHDNCSVSVVSYLDGNFEVERLADTSFREQGTSYN</sequence>
<dbReference type="InterPro" id="IPR013078">
    <property type="entry name" value="His_Pase_superF_clade-1"/>
</dbReference>
<organism evidence="1 2">
    <name type="scientific">Neobacillus rhizosphaerae</name>
    <dbReference type="NCBI Taxonomy" id="2880965"/>
    <lineage>
        <taxon>Bacteria</taxon>
        <taxon>Bacillati</taxon>
        <taxon>Bacillota</taxon>
        <taxon>Bacilli</taxon>
        <taxon>Bacillales</taxon>
        <taxon>Bacillaceae</taxon>
        <taxon>Neobacillus</taxon>
    </lineage>
</organism>
<dbReference type="Pfam" id="PF00300">
    <property type="entry name" value="His_Phos_1"/>
    <property type="match status" value="1"/>
</dbReference>
<protein>
    <submittedName>
        <fullName evidence="1">Phosphoglycerate mutase GpmB</fullName>
        <ecNumber evidence="1">5.4.2.-</ecNumber>
    </submittedName>
</protein>
<keyword evidence="2" id="KW-1185">Reference proteome</keyword>
<dbReference type="SMART" id="SM00855">
    <property type="entry name" value="PGAM"/>
    <property type="match status" value="1"/>
</dbReference>
<gene>
    <name evidence="1" type="primary">gpmB</name>
    <name evidence="1" type="ORF">BACCIP111895_02198</name>
</gene>
<dbReference type="InterPro" id="IPR029033">
    <property type="entry name" value="His_PPase_superfam"/>
</dbReference>
<dbReference type="PANTHER" id="PTHR48100">
    <property type="entry name" value="BROAD-SPECIFICITY PHOSPHATASE YOR283W-RELATED"/>
    <property type="match status" value="1"/>
</dbReference>
<keyword evidence="1" id="KW-0413">Isomerase</keyword>
<dbReference type="GO" id="GO:0016853">
    <property type="term" value="F:isomerase activity"/>
    <property type="evidence" value="ECO:0007669"/>
    <property type="project" value="UniProtKB-KW"/>
</dbReference>
<dbReference type="Proteomes" id="UP000838308">
    <property type="component" value="Unassembled WGS sequence"/>
</dbReference>
<name>A0ABM9ES74_9BACI</name>
<accession>A0ABM9ES74</accession>
<dbReference type="EMBL" id="CALBWS010000012">
    <property type="protein sequence ID" value="CAH2715021.1"/>
    <property type="molecule type" value="Genomic_DNA"/>
</dbReference>
<dbReference type="SUPFAM" id="SSF53254">
    <property type="entry name" value="Phosphoglycerate mutase-like"/>
    <property type="match status" value="1"/>
</dbReference>
<evidence type="ECO:0000313" key="1">
    <source>
        <dbReference type="EMBL" id="CAH2715021.1"/>
    </source>
</evidence>